<dbReference type="EMBL" id="JABRWJ010000007">
    <property type="protein sequence ID" value="NRF69886.1"/>
    <property type="molecule type" value="Genomic_DNA"/>
</dbReference>
<dbReference type="RefSeq" id="WP_173127697.1">
    <property type="nucleotide sequence ID" value="NZ_JABRWJ010000007.1"/>
</dbReference>
<feature type="transmembrane region" description="Helical" evidence="1">
    <location>
        <begin position="138"/>
        <end position="156"/>
    </location>
</feature>
<keyword evidence="4" id="KW-1185">Reference proteome</keyword>
<keyword evidence="1" id="KW-1133">Transmembrane helix</keyword>
<evidence type="ECO:0000256" key="1">
    <source>
        <dbReference type="SAM" id="Phobius"/>
    </source>
</evidence>
<protein>
    <submittedName>
        <fullName evidence="3">Tripartite tricarboxylate transporter TctB family protein</fullName>
    </submittedName>
</protein>
<keyword evidence="1" id="KW-0472">Membrane</keyword>
<evidence type="ECO:0000313" key="3">
    <source>
        <dbReference type="EMBL" id="NRF69886.1"/>
    </source>
</evidence>
<proteinExistence type="predicted"/>
<sequence length="165" mass="17200">MARVDRPWGAGWIVLGAAITAGAWRIDRLDAQGVAWFAAPGLLPGVLGVLIALCGLLLALRSEPGTSATPDPASADAAPIALPWRRVLLTLLLCLGFAVVLVGRGLPFGVAAALYLFTHIGLLQWHERGAAGQRLRGLLVAAAIAIGAGLAVPFVFEQLFLVRLP</sequence>
<evidence type="ECO:0000313" key="4">
    <source>
        <dbReference type="Proteomes" id="UP000737171"/>
    </source>
</evidence>
<reference evidence="3 4" key="1">
    <citation type="submission" date="2020-05" db="EMBL/GenBank/DDBJ databases">
        <title>Aquincola sp. isolate from soil.</title>
        <authorList>
            <person name="Han J."/>
            <person name="Kim D.-U."/>
        </authorList>
    </citation>
    <scope>NUCLEOTIDE SEQUENCE [LARGE SCALE GENOMIC DNA]</scope>
    <source>
        <strain evidence="3 4">S2</strain>
    </source>
</reference>
<dbReference type="InterPro" id="IPR009936">
    <property type="entry name" value="DUF1468"/>
</dbReference>
<comment type="caution">
    <text evidence="3">The sequence shown here is derived from an EMBL/GenBank/DDBJ whole genome shotgun (WGS) entry which is preliminary data.</text>
</comment>
<accession>A0ABX2EMN3</accession>
<name>A0ABX2EMN3_9BURK</name>
<gene>
    <name evidence="3" type="ORF">HLB44_23045</name>
</gene>
<dbReference type="Pfam" id="PF07331">
    <property type="entry name" value="TctB"/>
    <property type="match status" value="1"/>
</dbReference>
<feature type="domain" description="DUF1468" evidence="2">
    <location>
        <begin position="9"/>
        <end position="165"/>
    </location>
</feature>
<organism evidence="3 4">
    <name type="scientific">Pseudaquabacterium terrae</name>
    <dbReference type="NCBI Taxonomy" id="2732868"/>
    <lineage>
        <taxon>Bacteria</taxon>
        <taxon>Pseudomonadati</taxon>
        <taxon>Pseudomonadota</taxon>
        <taxon>Betaproteobacteria</taxon>
        <taxon>Burkholderiales</taxon>
        <taxon>Sphaerotilaceae</taxon>
        <taxon>Pseudaquabacterium</taxon>
    </lineage>
</organism>
<feature type="transmembrane region" description="Helical" evidence="1">
    <location>
        <begin position="36"/>
        <end position="60"/>
    </location>
</feature>
<dbReference type="Proteomes" id="UP000737171">
    <property type="component" value="Unassembled WGS sequence"/>
</dbReference>
<feature type="transmembrane region" description="Helical" evidence="1">
    <location>
        <begin position="6"/>
        <end position="24"/>
    </location>
</feature>
<evidence type="ECO:0000259" key="2">
    <source>
        <dbReference type="Pfam" id="PF07331"/>
    </source>
</evidence>
<keyword evidence="1" id="KW-0812">Transmembrane</keyword>
<feature type="transmembrane region" description="Helical" evidence="1">
    <location>
        <begin position="87"/>
        <end position="117"/>
    </location>
</feature>